<accession>A0A399J4J3</accession>
<name>A0A399J4J3_9RHOB</name>
<comment type="caution">
    <text evidence="1">The sequence shown here is derived from an EMBL/GenBank/DDBJ whole genome shotgun (WGS) entry which is preliminary data.</text>
</comment>
<dbReference type="EMBL" id="QWJJ01000005">
    <property type="protein sequence ID" value="RII39507.1"/>
    <property type="molecule type" value="Genomic_DNA"/>
</dbReference>
<gene>
    <name evidence="1" type="ORF">DL237_07680</name>
</gene>
<proteinExistence type="predicted"/>
<dbReference type="RefSeq" id="WP_119398464.1">
    <property type="nucleotide sequence ID" value="NZ_QWJJ01000005.1"/>
</dbReference>
<dbReference type="AlphaFoldDB" id="A0A399J4J3"/>
<keyword evidence="2" id="KW-1185">Reference proteome</keyword>
<sequence>MELYYDLSKDDRILAVCDGWDAFGMANGGSKFATDVIGYPVWNFISGLDTRSYMNSIFFFCRSQGCPLSALYRADSPDMIRVFCMSVEPRSDDGLRLRHELVAEMPHWHEGRNLRHPRAVVQCSQCLSVQAGATWRPEPGRAFRSREAISYQVCPDCRHHLSRQIDTAMRTSPDRAAASGRLLA</sequence>
<protein>
    <submittedName>
        <fullName evidence="1">Uncharacterized protein</fullName>
    </submittedName>
</protein>
<evidence type="ECO:0000313" key="2">
    <source>
        <dbReference type="Proteomes" id="UP000265848"/>
    </source>
</evidence>
<organism evidence="1 2">
    <name type="scientific">Pseudooceanicola sediminis</name>
    <dbReference type="NCBI Taxonomy" id="2211117"/>
    <lineage>
        <taxon>Bacteria</taxon>
        <taxon>Pseudomonadati</taxon>
        <taxon>Pseudomonadota</taxon>
        <taxon>Alphaproteobacteria</taxon>
        <taxon>Rhodobacterales</taxon>
        <taxon>Paracoccaceae</taxon>
        <taxon>Pseudooceanicola</taxon>
    </lineage>
</organism>
<dbReference type="OrthoDB" id="7345950at2"/>
<dbReference type="Proteomes" id="UP000265848">
    <property type="component" value="Unassembled WGS sequence"/>
</dbReference>
<reference evidence="1 2" key="1">
    <citation type="submission" date="2018-08" db="EMBL/GenBank/DDBJ databases">
        <title>Pseudooceanicola sediminis CY03 in the family Rhodobacteracea.</title>
        <authorList>
            <person name="Zhang Y.-J."/>
        </authorList>
    </citation>
    <scope>NUCLEOTIDE SEQUENCE [LARGE SCALE GENOMIC DNA]</scope>
    <source>
        <strain evidence="1 2">CY03</strain>
    </source>
</reference>
<evidence type="ECO:0000313" key="1">
    <source>
        <dbReference type="EMBL" id="RII39507.1"/>
    </source>
</evidence>